<name>A0A8C5F5R5_GADMO</name>
<dbReference type="GO" id="GO:0007156">
    <property type="term" value="P:homophilic cell adhesion via plasma membrane adhesion molecules"/>
    <property type="evidence" value="ECO:0007669"/>
    <property type="project" value="InterPro"/>
</dbReference>
<dbReference type="SUPFAM" id="SSF49313">
    <property type="entry name" value="Cadherin-like"/>
    <property type="match status" value="5"/>
</dbReference>
<evidence type="ECO:0000313" key="11">
    <source>
        <dbReference type="Ensembl" id="ENSGMOP00000007476.2"/>
    </source>
</evidence>
<feature type="domain" description="Cadherin" evidence="10">
    <location>
        <begin position="230"/>
        <end position="340"/>
    </location>
</feature>
<evidence type="ECO:0000256" key="2">
    <source>
        <dbReference type="ARBA" id="ARBA00022692"/>
    </source>
</evidence>
<evidence type="ECO:0000256" key="6">
    <source>
        <dbReference type="ARBA" id="ARBA00023136"/>
    </source>
</evidence>
<keyword evidence="5 9" id="KW-1133">Transmembrane helix</keyword>
<feature type="domain" description="Cadherin" evidence="10">
    <location>
        <begin position="340"/>
        <end position="455"/>
    </location>
</feature>
<evidence type="ECO:0000313" key="12">
    <source>
        <dbReference type="Proteomes" id="UP000694546"/>
    </source>
</evidence>
<dbReference type="GO" id="GO:0016477">
    <property type="term" value="P:cell migration"/>
    <property type="evidence" value="ECO:0007669"/>
    <property type="project" value="TreeGrafter"/>
</dbReference>
<dbReference type="Gene3D" id="2.60.40.60">
    <property type="entry name" value="Cadherins"/>
    <property type="match status" value="5"/>
</dbReference>
<feature type="domain" description="Cadherin" evidence="10">
    <location>
        <begin position="457"/>
        <end position="581"/>
    </location>
</feature>
<dbReference type="Ensembl" id="ENSGMOT00000007691.2">
    <property type="protein sequence ID" value="ENSGMOP00000007476.2"/>
    <property type="gene ID" value="ENSGMOG00000007000.2"/>
</dbReference>
<comment type="subcellular location">
    <subcellularLocation>
        <location evidence="1">Membrane</location>
    </subcellularLocation>
</comment>
<evidence type="ECO:0000256" key="9">
    <source>
        <dbReference type="SAM" id="Phobius"/>
    </source>
</evidence>
<evidence type="ECO:0000256" key="5">
    <source>
        <dbReference type="ARBA" id="ARBA00022989"/>
    </source>
</evidence>
<reference evidence="11" key="2">
    <citation type="submission" date="2025-09" db="UniProtKB">
        <authorList>
            <consortium name="Ensembl"/>
        </authorList>
    </citation>
    <scope>IDENTIFICATION</scope>
</reference>
<dbReference type="CDD" id="cd11304">
    <property type="entry name" value="Cadherin_repeat"/>
    <property type="match status" value="5"/>
</dbReference>
<evidence type="ECO:0000259" key="10">
    <source>
        <dbReference type="PROSITE" id="PS50268"/>
    </source>
</evidence>
<dbReference type="GO" id="GO:0008013">
    <property type="term" value="F:beta-catenin binding"/>
    <property type="evidence" value="ECO:0007669"/>
    <property type="project" value="TreeGrafter"/>
</dbReference>
<dbReference type="AlphaFoldDB" id="A0A8C5F5R5"/>
<feature type="domain" description="Cadherin" evidence="10">
    <location>
        <begin position="121"/>
        <end position="229"/>
    </location>
</feature>
<dbReference type="PRINTS" id="PR00205">
    <property type="entry name" value="CADHERIN"/>
</dbReference>
<proteinExistence type="predicted"/>
<dbReference type="InterPro" id="IPR002126">
    <property type="entry name" value="Cadherin-like_dom"/>
</dbReference>
<keyword evidence="6 9" id="KW-0472">Membrane</keyword>
<keyword evidence="4 7" id="KW-0106">Calcium</keyword>
<feature type="transmembrane region" description="Helical" evidence="9">
    <location>
        <begin position="675"/>
        <end position="697"/>
    </location>
</feature>
<dbReference type="PANTHER" id="PTHR24026:SF133">
    <property type="entry name" value="CADHERIN-RELATED FAMILY MEMBER 2"/>
    <property type="match status" value="1"/>
</dbReference>
<evidence type="ECO:0000256" key="1">
    <source>
        <dbReference type="ARBA" id="ARBA00004370"/>
    </source>
</evidence>
<evidence type="ECO:0000256" key="8">
    <source>
        <dbReference type="SAM" id="MobiDB-lite"/>
    </source>
</evidence>
<dbReference type="Proteomes" id="UP000694546">
    <property type="component" value="Chromosome 10"/>
</dbReference>
<accession>A0A8C5F5R5</accession>
<keyword evidence="2 9" id="KW-0812">Transmembrane</keyword>
<reference evidence="11" key="1">
    <citation type="submission" date="2025-08" db="UniProtKB">
        <authorList>
            <consortium name="Ensembl"/>
        </authorList>
    </citation>
    <scope>IDENTIFICATION</scope>
</reference>
<dbReference type="GO" id="GO:0009653">
    <property type="term" value="P:anatomical structure morphogenesis"/>
    <property type="evidence" value="ECO:0007669"/>
    <property type="project" value="UniProtKB-ARBA"/>
</dbReference>
<keyword evidence="3" id="KW-0677">Repeat</keyword>
<dbReference type="InterPro" id="IPR020894">
    <property type="entry name" value="Cadherin_CS"/>
</dbReference>
<dbReference type="Pfam" id="PF00028">
    <property type="entry name" value="Cadherin"/>
    <property type="match status" value="3"/>
</dbReference>
<dbReference type="GO" id="GO:0005509">
    <property type="term" value="F:calcium ion binding"/>
    <property type="evidence" value="ECO:0007669"/>
    <property type="project" value="UniProtKB-UniRule"/>
</dbReference>
<evidence type="ECO:0000256" key="7">
    <source>
        <dbReference type="PROSITE-ProRule" id="PRU00043"/>
    </source>
</evidence>
<evidence type="ECO:0000256" key="3">
    <source>
        <dbReference type="ARBA" id="ARBA00022737"/>
    </source>
</evidence>
<dbReference type="PROSITE" id="PS00232">
    <property type="entry name" value="CADHERIN_1"/>
    <property type="match status" value="2"/>
</dbReference>
<dbReference type="PANTHER" id="PTHR24026">
    <property type="entry name" value="FAT ATYPICAL CADHERIN-RELATED"/>
    <property type="match status" value="1"/>
</dbReference>
<dbReference type="OMA" id="EVGANMD"/>
<dbReference type="GO" id="GO:0045296">
    <property type="term" value="F:cadherin binding"/>
    <property type="evidence" value="ECO:0007669"/>
    <property type="project" value="TreeGrafter"/>
</dbReference>
<evidence type="ECO:0000256" key="4">
    <source>
        <dbReference type="ARBA" id="ARBA00022837"/>
    </source>
</evidence>
<dbReference type="SMART" id="SM00112">
    <property type="entry name" value="CA"/>
    <property type="match status" value="5"/>
</dbReference>
<sequence length="831" mass="90969">MSRTQSLGSVTACTSWLDSSAIKAIVNINNNHSNNGNMATDGDVIDKDKLTYRLLPQSILKYFNVTENTGEVYVTNSKLIDREVNSLYSATLQARDTNNLIGTTVLEISLTDINDKPPKINPNSYNVFVKEGEKFRLQIEATDADEPESPNSKIVFAIVPTKYSENFTIDAATGVLTNSTELDREALEPAAKGKIELNITATDKGVPALMTSAAVTVNVEDVNDNKPIFTASSYEFSVKEGVKGDFVGSVWARDLDQALDFNRISFTILGGSIGSFIIRTEANGTGYRGDINVDPDVELDYEAKTKEFNLQVEGMDLSGSRAEVEVKIKVLDVNDERPEFKPEGPLQVEENSKDTGSLGSFSAEDKDGNSSLVYQMESCECRCNGTYEPCDWMLVDGKGAVTINPEAKLDYEECDKVKVWAQVVDENTEVGENNSISAAEMVVDIVDVNDNAPEFLISDAVIVLVSETASKGSSVTQVTATDRDSGINKEIEFKVTKVKYEDTNSQIEDFRTIFEAVTTQQKDFYVGIIQPTEGLDSSKKGKYLVNVTATDRGGLYASTELKIFIIDKSFKVEVRFGLPKTEVVASRDSITLALSAATKSAVYVTAIIDDPSRVRALGDTLMMAYFVYPNGSALSEQDVNKKFTDPKNYDLLAPYNLENVGKVTVVQEPTNTLQFGLLGLLGGLVIVLIVLTTTLVCTRRSYRTKLKAAKAMKYTNMENTDNQRGGPVVPGTNKYTMEGANPVLNLNIDTVTDLGFDEESSNVERISVNSFDDGMSLHSENDRTMMVIQEEDEESINIEPLGAALAQRANRREAGSSEMGFTNPAFSVTDL</sequence>
<feature type="domain" description="Cadherin" evidence="10">
    <location>
        <begin position="39"/>
        <end position="120"/>
    </location>
</feature>
<organism evidence="11 12">
    <name type="scientific">Gadus morhua</name>
    <name type="common">Atlantic cod</name>
    <dbReference type="NCBI Taxonomy" id="8049"/>
    <lineage>
        <taxon>Eukaryota</taxon>
        <taxon>Metazoa</taxon>
        <taxon>Chordata</taxon>
        <taxon>Craniata</taxon>
        <taxon>Vertebrata</taxon>
        <taxon>Euteleostomi</taxon>
        <taxon>Actinopterygii</taxon>
        <taxon>Neopterygii</taxon>
        <taxon>Teleostei</taxon>
        <taxon>Neoteleostei</taxon>
        <taxon>Acanthomorphata</taxon>
        <taxon>Zeiogadaria</taxon>
        <taxon>Gadariae</taxon>
        <taxon>Gadiformes</taxon>
        <taxon>Gadoidei</taxon>
        <taxon>Gadidae</taxon>
        <taxon>Gadus</taxon>
    </lineage>
</organism>
<dbReference type="GeneTree" id="ENSGT00940000165849"/>
<keyword evidence="12" id="KW-1185">Reference proteome</keyword>
<dbReference type="PROSITE" id="PS50268">
    <property type="entry name" value="CADHERIN_2"/>
    <property type="match status" value="5"/>
</dbReference>
<feature type="region of interest" description="Disordered" evidence="8">
    <location>
        <begin position="337"/>
        <end position="364"/>
    </location>
</feature>
<dbReference type="InterPro" id="IPR015919">
    <property type="entry name" value="Cadherin-like_sf"/>
</dbReference>
<protein>
    <recommendedName>
        <fullName evidence="10">Cadherin domain-containing protein</fullName>
    </recommendedName>
</protein>
<dbReference type="GO" id="GO:0016342">
    <property type="term" value="C:catenin complex"/>
    <property type="evidence" value="ECO:0007669"/>
    <property type="project" value="TreeGrafter"/>
</dbReference>